<evidence type="ECO:0000256" key="3">
    <source>
        <dbReference type="HAMAP-Rule" id="MF_00436"/>
    </source>
</evidence>
<keyword evidence="1 3" id="KW-0694">RNA-binding</keyword>
<protein>
    <recommendedName>
        <fullName evidence="3">RNA-binding protein Hfq</fullName>
    </recommendedName>
</protein>
<dbReference type="HAMAP" id="MF_00436">
    <property type="entry name" value="Hfq"/>
    <property type="match status" value="1"/>
</dbReference>
<dbReference type="KEGG" id="asac:ATHSA_p20044"/>
<comment type="subunit">
    <text evidence="3">Homohexamer.</text>
</comment>
<dbReference type="PROSITE" id="PS52002">
    <property type="entry name" value="SM"/>
    <property type="match status" value="1"/>
</dbReference>
<feature type="domain" description="Sm" evidence="4">
    <location>
        <begin position="5"/>
        <end position="65"/>
    </location>
</feature>
<reference evidence="6" key="1">
    <citation type="submission" date="2019-04" db="EMBL/GenBank/DDBJ databases">
        <title>NAS-01 Genome Sequencing.</title>
        <authorList>
            <person name="Kato S."/>
            <person name="Itoh T."/>
            <person name="Ohkuma M."/>
        </authorList>
    </citation>
    <scope>NUCLEOTIDE SEQUENCE [LARGE SCALE GENOMIC DNA]</scope>
    <source>
        <strain evidence="6">NAS-01</strain>
        <plasmid evidence="6">pATS2</plasmid>
    </source>
</reference>
<geneLocation type="plasmid" evidence="5 6">
    <name>pATS2</name>
</geneLocation>
<dbReference type="GO" id="GO:0003723">
    <property type="term" value="F:RNA binding"/>
    <property type="evidence" value="ECO:0007669"/>
    <property type="project" value="UniProtKB-UniRule"/>
</dbReference>
<dbReference type="EMBL" id="AP019553">
    <property type="protein sequence ID" value="BBJ29134.1"/>
    <property type="molecule type" value="Genomic_DNA"/>
</dbReference>
<dbReference type="OrthoDB" id="9799751at2"/>
<dbReference type="NCBIfam" id="TIGR02383">
    <property type="entry name" value="Hfq"/>
    <property type="match status" value="1"/>
</dbReference>
<dbReference type="SUPFAM" id="SSF50182">
    <property type="entry name" value="Sm-like ribonucleoproteins"/>
    <property type="match status" value="1"/>
</dbReference>
<sequence>MSVQDGMLGILKDKKIEVRVYLVNGVHVDGIVKAFDQYVVFVDDGKQQSIIYKHAISTITPSLMLSLSPDMDKS</sequence>
<accession>A0A6N4TF85</accession>
<dbReference type="AlphaFoldDB" id="A0A6N4TF85"/>
<dbReference type="GO" id="GO:0006355">
    <property type="term" value="P:regulation of DNA-templated transcription"/>
    <property type="evidence" value="ECO:0007669"/>
    <property type="project" value="InterPro"/>
</dbReference>
<dbReference type="GO" id="GO:0045974">
    <property type="term" value="P:regulation of translation, ncRNA-mediated"/>
    <property type="evidence" value="ECO:0007669"/>
    <property type="project" value="TreeGrafter"/>
</dbReference>
<dbReference type="Proteomes" id="UP000463916">
    <property type="component" value="Plasmid pATS2"/>
</dbReference>
<keyword evidence="6" id="KW-1185">Reference proteome</keyword>
<dbReference type="PANTHER" id="PTHR34772:SF1">
    <property type="entry name" value="RNA-BINDING PROTEIN HFQ"/>
    <property type="match status" value="1"/>
</dbReference>
<evidence type="ECO:0000256" key="1">
    <source>
        <dbReference type="ARBA" id="ARBA00022884"/>
    </source>
</evidence>
<proteinExistence type="inferred from homology"/>
<organism evidence="5 6">
    <name type="scientific">Athalassotoga saccharophila</name>
    <dbReference type="NCBI Taxonomy" id="1441386"/>
    <lineage>
        <taxon>Bacteria</taxon>
        <taxon>Thermotogati</taxon>
        <taxon>Thermotogota</taxon>
        <taxon>Thermotogae</taxon>
        <taxon>Mesoaciditogales</taxon>
        <taxon>Mesoaciditogaceae</taxon>
        <taxon>Athalassotoga</taxon>
    </lineage>
</organism>
<keyword evidence="2 3" id="KW-0346">Stress response</keyword>
<keyword evidence="5" id="KW-0614">Plasmid</keyword>
<evidence type="ECO:0000256" key="2">
    <source>
        <dbReference type="ARBA" id="ARBA00023016"/>
    </source>
</evidence>
<comment type="function">
    <text evidence="3">RNA chaperone that binds small regulatory RNA (sRNAs) and mRNAs to facilitate mRNA translational regulation in response to envelope stress, environmental stress and changes in metabolite concentrations. Also binds with high specificity to tRNAs.</text>
</comment>
<dbReference type="CDD" id="cd01716">
    <property type="entry name" value="Hfq"/>
    <property type="match status" value="1"/>
</dbReference>
<dbReference type="InterPro" id="IPR047575">
    <property type="entry name" value="Sm"/>
</dbReference>
<dbReference type="Pfam" id="PF17209">
    <property type="entry name" value="Hfq"/>
    <property type="match status" value="1"/>
</dbReference>
<dbReference type="GO" id="GO:0043487">
    <property type="term" value="P:regulation of RNA stability"/>
    <property type="evidence" value="ECO:0007669"/>
    <property type="project" value="TreeGrafter"/>
</dbReference>
<dbReference type="Gene3D" id="2.30.30.100">
    <property type="match status" value="1"/>
</dbReference>
<evidence type="ECO:0000313" key="5">
    <source>
        <dbReference type="EMBL" id="BBJ29134.1"/>
    </source>
</evidence>
<gene>
    <name evidence="3" type="primary">hfq</name>
    <name evidence="5" type="ORF">ATHSA_p20044</name>
</gene>
<dbReference type="GO" id="GO:0005829">
    <property type="term" value="C:cytosol"/>
    <property type="evidence" value="ECO:0007669"/>
    <property type="project" value="TreeGrafter"/>
</dbReference>
<name>A0A6N4TF85_9BACT</name>
<evidence type="ECO:0000313" key="6">
    <source>
        <dbReference type="Proteomes" id="UP000463916"/>
    </source>
</evidence>
<comment type="similarity">
    <text evidence="3">Belongs to the Hfq family.</text>
</comment>
<evidence type="ECO:0000259" key="4">
    <source>
        <dbReference type="PROSITE" id="PS52002"/>
    </source>
</evidence>
<dbReference type="RefSeq" id="WP_161849074.1">
    <property type="nucleotide sequence ID" value="NZ_AP019553.1"/>
</dbReference>
<dbReference type="PANTHER" id="PTHR34772">
    <property type="entry name" value="RNA-BINDING PROTEIN HFQ"/>
    <property type="match status" value="1"/>
</dbReference>
<dbReference type="InterPro" id="IPR005001">
    <property type="entry name" value="Hfq"/>
</dbReference>
<dbReference type="InterPro" id="IPR010920">
    <property type="entry name" value="LSM_dom_sf"/>
</dbReference>